<keyword evidence="1" id="KW-0732">Signal</keyword>
<protein>
    <submittedName>
        <fullName evidence="2">Uncharacterized protein</fullName>
    </submittedName>
</protein>
<name>A0A699YPQ7_HAELA</name>
<evidence type="ECO:0000256" key="1">
    <source>
        <dbReference type="SAM" id="SignalP"/>
    </source>
</evidence>
<dbReference type="EMBL" id="BLLF01000142">
    <property type="protein sequence ID" value="GFH08159.1"/>
    <property type="molecule type" value="Genomic_DNA"/>
</dbReference>
<proteinExistence type="predicted"/>
<keyword evidence="3" id="KW-1185">Reference proteome</keyword>
<dbReference type="AlphaFoldDB" id="A0A699YPQ7"/>
<feature type="chain" id="PRO_5025365820" evidence="1">
    <location>
        <begin position="30"/>
        <end position="90"/>
    </location>
</feature>
<evidence type="ECO:0000313" key="2">
    <source>
        <dbReference type="EMBL" id="GFH08159.1"/>
    </source>
</evidence>
<gene>
    <name evidence="2" type="ORF">HaLaN_03077</name>
</gene>
<reference evidence="2 3" key="1">
    <citation type="submission" date="2020-02" db="EMBL/GenBank/DDBJ databases">
        <title>Draft genome sequence of Haematococcus lacustris strain NIES-144.</title>
        <authorList>
            <person name="Morimoto D."/>
            <person name="Nakagawa S."/>
            <person name="Yoshida T."/>
            <person name="Sawayama S."/>
        </authorList>
    </citation>
    <scope>NUCLEOTIDE SEQUENCE [LARGE SCALE GENOMIC DNA]</scope>
    <source>
        <strain evidence="2 3">NIES-144</strain>
    </source>
</reference>
<sequence length="90" mass="9453">MPTWGPGWPPGRCRLSWLLLVLATAWCRGGRCPGHWFAPPGLWSAFTGPPGLLPAGLTSCLALVTLEAALTAWVSGWSAANQTAAVQQPS</sequence>
<accession>A0A699YPQ7</accession>
<evidence type="ECO:0000313" key="3">
    <source>
        <dbReference type="Proteomes" id="UP000485058"/>
    </source>
</evidence>
<organism evidence="2 3">
    <name type="scientific">Haematococcus lacustris</name>
    <name type="common">Green alga</name>
    <name type="synonym">Haematococcus pluvialis</name>
    <dbReference type="NCBI Taxonomy" id="44745"/>
    <lineage>
        <taxon>Eukaryota</taxon>
        <taxon>Viridiplantae</taxon>
        <taxon>Chlorophyta</taxon>
        <taxon>core chlorophytes</taxon>
        <taxon>Chlorophyceae</taxon>
        <taxon>CS clade</taxon>
        <taxon>Chlamydomonadales</taxon>
        <taxon>Haematococcaceae</taxon>
        <taxon>Haematococcus</taxon>
    </lineage>
</organism>
<feature type="signal peptide" evidence="1">
    <location>
        <begin position="1"/>
        <end position="29"/>
    </location>
</feature>
<comment type="caution">
    <text evidence="2">The sequence shown here is derived from an EMBL/GenBank/DDBJ whole genome shotgun (WGS) entry which is preliminary data.</text>
</comment>
<dbReference type="Proteomes" id="UP000485058">
    <property type="component" value="Unassembled WGS sequence"/>
</dbReference>